<proteinExistence type="predicted"/>
<sequence length="236" mass="26581">MSNAKYNVLMMRDNSPVRRYRVSPAWLRAGIYLLLLLLAVAGGGGWAGFTFWTQNMRLSDDLASTQRELRDARIELERLRNIDNILKSNDPEDLQSLLGTVSQSEKAEEKPTAPPVDLRKLFRRVDMQQVRVDNLQAKVEGEHVNITFNLNNLIATGSITGSAELTLLTADGREVQPKVNRDDLVFQIQRFKQIATAFDLPEDTPIAKVFGVRLGIKNSSGQTLFSETYPLSYIRS</sequence>
<organism evidence="2 3">
    <name type="scientific">Desulfobaculum xiamenense</name>
    <dbReference type="NCBI Taxonomy" id="995050"/>
    <lineage>
        <taxon>Bacteria</taxon>
        <taxon>Pseudomonadati</taxon>
        <taxon>Thermodesulfobacteriota</taxon>
        <taxon>Desulfovibrionia</taxon>
        <taxon>Desulfovibrionales</taxon>
        <taxon>Desulfovibrionaceae</taxon>
        <taxon>Desulfobaculum</taxon>
    </lineage>
</organism>
<feature type="coiled-coil region" evidence="1">
    <location>
        <begin position="55"/>
        <end position="82"/>
    </location>
</feature>
<comment type="caution">
    <text evidence="2">The sequence shown here is derived from an EMBL/GenBank/DDBJ whole genome shotgun (WGS) entry which is preliminary data.</text>
</comment>
<keyword evidence="1" id="KW-0175">Coiled coil</keyword>
<dbReference type="RefSeq" id="WP_167941139.1">
    <property type="nucleotide sequence ID" value="NZ_JAATJA010000002.1"/>
</dbReference>
<accession>A0A846QIP9</accession>
<dbReference type="Proteomes" id="UP000580856">
    <property type="component" value="Unassembled WGS sequence"/>
</dbReference>
<evidence type="ECO:0000313" key="3">
    <source>
        <dbReference type="Proteomes" id="UP000580856"/>
    </source>
</evidence>
<gene>
    <name evidence="2" type="ORF">GGQ74_001714</name>
</gene>
<reference evidence="2 3" key="1">
    <citation type="submission" date="2020-03" db="EMBL/GenBank/DDBJ databases">
        <title>Genomic Encyclopedia of Type Strains, Phase IV (KMG-IV): sequencing the most valuable type-strain genomes for metagenomic binning, comparative biology and taxonomic classification.</title>
        <authorList>
            <person name="Goeker M."/>
        </authorList>
    </citation>
    <scope>NUCLEOTIDE SEQUENCE [LARGE SCALE GENOMIC DNA]</scope>
    <source>
        <strain evidence="2 3">DSM 24233</strain>
    </source>
</reference>
<protein>
    <submittedName>
        <fullName evidence="2">Uncharacterized protein</fullName>
    </submittedName>
</protein>
<evidence type="ECO:0000313" key="2">
    <source>
        <dbReference type="EMBL" id="NJB68041.1"/>
    </source>
</evidence>
<dbReference type="EMBL" id="JAATJA010000002">
    <property type="protein sequence ID" value="NJB68041.1"/>
    <property type="molecule type" value="Genomic_DNA"/>
</dbReference>
<dbReference type="AlphaFoldDB" id="A0A846QIP9"/>
<name>A0A846QIP9_9BACT</name>
<keyword evidence="3" id="KW-1185">Reference proteome</keyword>
<evidence type="ECO:0000256" key="1">
    <source>
        <dbReference type="SAM" id="Coils"/>
    </source>
</evidence>